<keyword evidence="2" id="KW-1133">Transmembrane helix</keyword>
<proteinExistence type="predicted"/>
<evidence type="ECO:0000313" key="3">
    <source>
        <dbReference type="EMBL" id="QUI22759.1"/>
    </source>
</evidence>
<feature type="transmembrane region" description="Helical" evidence="2">
    <location>
        <begin position="74"/>
        <end position="96"/>
    </location>
</feature>
<feature type="transmembrane region" description="Helical" evidence="2">
    <location>
        <begin position="400"/>
        <end position="424"/>
    </location>
</feature>
<feature type="transmembrane region" description="Helical" evidence="2">
    <location>
        <begin position="278"/>
        <end position="298"/>
    </location>
</feature>
<dbReference type="InterPro" id="IPR011701">
    <property type="entry name" value="MFS"/>
</dbReference>
<dbReference type="EMBL" id="CP058649">
    <property type="protein sequence ID" value="QUI22759.1"/>
    <property type="molecule type" value="Genomic_DNA"/>
</dbReference>
<organism evidence="3 4">
    <name type="scientific">Vallitalea pronyensis</name>
    <dbReference type="NCBI Taxonomy" id="1348613"/>
    <lineage>
        <taxon>Bacteria</taxon>
        <taxon>Bacillati</taxon>
        <taxon>Bacillota</taxon>
        <taxon>Clostridia</taxon>
        <taxon>Lachnospirales</taxon>
        <taxon>Vallitaleaceae</taxon>
        <taxon>Vallitalea</taxon>
    </lineage>
</organism>
<keyword evidence="4" id="KW-1185">Reference proteome</keyword>
<dbReference type="PANTHER" id="PTHR23526">
    <property type="entry name" value="INTEGRAL MEMBRANE TRANSPORT PROTEIN-RELATED"/>
    <property type="match status" value="1"/>
</dbReference>
<feature type="transmembrane region" description="Helical" evidence="2">
    <location>
        <begin position="365"/>
        <end position="388"/>
    </location>
</feature>
<name>A0A8J8MJJ9_9FIRM</name>
<dbReference type="SUPFAM" id="SSF103473">
    <property type="entry name" value="MFS general substrate transporter"/>
    <property type="match status" value="1"/>
</dbReference>
<dbReference type="CDD" id="cd06174">
    <property type="entry name" value="MFS"/>
    <property type="match status" value="1"/>
</dbReference>
<dbReference type="KEGG" id="vpy:HZI73_10865"/>
<protein>
    <submittedName>
        <fullName evidence="3">MFS transporter</fullName>
    </submittedName>
</protein>
<dbReference type="InterPro" id="IPR052528">
    <property type="entry name" value="Sugar_transport-like"/>
</dbReference>
<comment type="subcellular location">
    <subcellularLocation>
        <location evidence="1">Cell membrane</location>
        <topology evidence="1">Multi-pass membrane protein</topology>
    </subcellularLocation>
</comment>
<evidence type="ECO:0000256" key="1">
    <source>
        <dbReference type="ARBA" id="ARBA00004651"/>
    </source>
</evidence>
<feature type="transmembrane region" description="Helical" evidence="2">
    <location>
        <begin position="47"/>
        <end position="68"/>
    </location>
</feature>
<dbReference type="InterPro" id="IPR036259">
    <property type="entry name" value="MFS_trans_sf"/>
</dbReference>
<dbReference type="AlphaFoldDB" id="A0A8J8MJJ9"/>
<feature type="transmembrane region" description="Helical" evidence="2">
    <location>
        <begin position="304"/>
        <end position="324"/>
    </location>
</feature>
<keyword evidence="2" id="KW-0472">Membrane</keyword>
<dbReference type="GO" id="GO:0022857">
    <property type="term" value="F:transmembrane transporter activity"/>
    <property type="evidence" value="ECO:0007669"/>
    <property type="project" value="InterPro"/>
</dbReference>
<sequence length="470" mass="52900">MSQSRVTLTKIVKGYIGGKFRRIYLMAYPENDREVNMSLNMYKYSEAASITMTQLAGGTFLASLLLRLNFQEEGIAVVFGLSNIASVLQLFTAVWVQKMLKRKPFVCGSVLLKSGLALMFFLPLFLRGNTHVRLIAAGLYLLGYIGIQIGNSPAKDWVVSMVPDGKRGYYFAKTDAFSVGVITISTIGMGLVMDFFQTRNETMGFVTVGFALLVLVMLNFIAFSRMKEKRITRLDTIGREMHGRMLKRQLKEEEIVETLSLFKEMKLALSNNRFRRELMLSLLFTTGFQMGLPFNASYQIKELSLSFSFIMITGACANGIRIFISPRIGRLADKIGTGKVLKFAFVGLMMHHVLMSFANENNGQIMIPAAILSAALAWSFVGTGLLNLQFDLLDEKKMTIQLSLVSLFSSVWGYVTILLSTGLFSMFERLFDAHNINLYPQQGLNAVNVIVYLLTIIYIHYRIQTLKRVK</sequence>
<dbReference type="Proteomes" id="UP000683246">
    <property type="component" value="Chromosome"/>
</dbReference>
<dbReference type="Gene3D" id="1.20.1250.20">
    <property type="entry name" value="MFS general substrate transporter like domains"/>
    <property type="match status" value="2"/>
</dbReference>
<feature type="transmembrane region" description="Helical" evidence="2">
    <location>
        <begin position="202"/>
        <end position="223"/>
    </location>
</feature>
<dbReference type="PANTHER" id="PTHR23526:SF2">
    <property type="entry name" value="MAJOR FACILITATOR SUPERFAMILY (MFS) PROFILE DOMAIN-CONTAINING PROTEIN"/>
    <property type="match status" value="1"/>
</dbReference>
<feature type="transmembrane region" description="Helical" evidence="2">
    <location>
        <begin position="340"/>
        <end position="359"/>
    </location>
</feature>
<dbReference type="GO" id="GO:0005886">
    <property type="term" value="C:plasma membrane"/>
    <property type="evidence" value="ECO:0007669"/>
    <property type="project" value="UniProtKB-SubCell"/>
</dbReference>
<feature type="transmembrane region" description="Helical" evidence="2">
    <location>
        <begin position="132"/>
        <end position="151"/>
    </location>
</feature>
<evidence type="ECO:0000313" key="4">
    <source>
        <dbReference type="Proteomes" id="UP000683246"/>
    </source>
</evidence>
<dbReference type="RefSeq" id="WP_212698254.1">
    <property type="nucleotide sequence ID" value="NZ_CP058649.1"/>
</dbReference>
<accession>A0A8J8MJJ9</accession>
<reference evidence="3" key="1">
    <citation type="submission" date="2020-07" db="EMBL/GenBank/DDBJ databases">
        <title>Vallitalea pronyensis genome.</title>
        <authorList>
            <person name="Postec A."/>
        </authorList>
    </citation>
    <scope>NUCLEOTIDE SEQUENCE</scope>
    <source>
        <strain evidence="3">FatNI3</strain>
    </source>
</reference>
<dbReference type="Pfam" id="PF07690">
    <property type="entry name" value="MFS_1"/>
    <property type="match status" value="1"/>
</dbReference>
<evidence type="ECO:0000256" key="2">
    <source>
        <dbReference type="SAM" id="Phobius"/>
    </source>
</evidence>
<feature type="transmembrane region" description="Helical" evidence="2">
    <location>
        <begin position="176"/>
        <end position="196"/>
    </location>
</feature>
<feature type="transmembrane region" description="Helical" evidence="2">
    <location>
        <begin position="105"/>
        <end position="126"/>
    </location>
</feature>
<gene>
    <name evidence="3" type="ORF">HZI73_10865</name>
</gene>
<keyword evidence="2" id="KW-0812">Transmembrane</keyword>
<feature type="transmembrane region" description="Helical" evidence="2">
    <location>
        <begin position="444"/>
        <end position="461"/>
    </location>
</feature>